<sequence>MLGNHLLNNEYQNLTPVLVFHTFLVVRLSVNTKSNVEFGK</sequence>
<dbReference type="AlphaFoldDB" id="A0A227JG63"/>
<organism evidence="1 2">
    <name type="scientific">Vibrio parahaemolyticus</name>
    <dbReference type="NCBI Taxonomy" id="670"/>
    <lineage>
        <taxon>Bacteria</taxon>
        <taxon>Pseudomonadati</taxon>
        <taxon>Pseudomonadota</taxon>
        <taxon>Gammaproteobacteria</taxon>
        <taxon>Vibrionales</taxon>
        <taxon>Vibrionaceae</taxon>
        <taxon>Vibrio</taxon>
    </lineage>
</organism>
<evidence type="ECO:0000313" key="2">
    <source>
        <dbReference type="Proteomes" id="UP000214596"/>
    </source>
</evidence>
<dbReference type="Proteomes" id="UP000214596">
    <property type="component" value="Unassembled WGS sequence"/>
</dbReference>
<gene>
    <name evidence="1" type="ORF">CA163_07325</name>
</gene>
<proteinExistence type="predicted"/>
<name>A0A227JG63_VIBPH</name>
<dbReference type="EMBL" id="NIXT01000295">
    <property type="protein sequence ID" value="OXE33475.1"/>
    <property type="molecule type" value="Genomic_DNA"/>
</dbReference>
<protein>
    <submittedName>
        <fullName evidence="1">Uncharacterized protein</fullName>
    </submittedName>
</protein>
<evidence type="ECO:0000313" key="1">
    <source>
        <dbReference type="EMBL" id="OXE33475.1"/>
    </source>
</evidence>
<comment type="caution">
    <text evidence="1">The sequence shown here is derived from an EMBL/GenBank/DDBJ whole genome shotgun (WGS) entry which is preliminary data.</text>
</comment>
<reference evidence="1 2" key="1">
    <citation type="journal article" date="2017" name="Appl. Environ. Microbiol.">
        <title>Parallel evolution of two clades of a major Atlantic endemic Vibrio parahaemolyticus pathogen lineage by independent acquisition of related pathogenicity islands.</title>
        <authorList>
            <person name="Xu F."/>
            <person name="Gonzalez-Escalona N."/>
            <person name="Drees K.P."/>
            <person name="Sebra R.P."/>
            <person name="Cooper V.S."/>
            <person name="Jones S.H."/>
            <person name="Whistler C.A."/>
        </authorList>
    </citation>
    <scope>NUCLEOTIDE SEQUENCE [LARGE SCALE GENOMIC DNA]</scope>
    <source>
        <strain evidence="1 2">MAVP-3</strain>
    </source>
</reference>
<accession>A0A227JG63</accession>